<accession>A0A848HJN7</accession>
<evidence type="ECO:0000313" key="1">
    <source>
        <dbReference type="EMBL" id="NML61322.1"/>
    </source>
</evidence>
<comment type="caution">
    <text evidence="1">The sequence shown here is derived from an EMBL/GenBank/DDBJ whole genome shotgun (WGS) entry which is preliminary data.</text>
</comment>
<gene>
    <name evidence="1" type="ORF">HHL21_09575</name>
</gene>
<protein>
    <submittedName>
        <fullName evidence="1">Uncharacterized protein</fullName>
    </submittedName>
</protein>
<keyword evidence="2" id="KW-1185">Reference proteome</keyword>
<evidence type="ECO:0000313" key="2">
    <source>
        <dbReference type="Proteomes" id="UP000583752"/>
    </source>
</evidence>
<dbReference type="AlphaFoldDB" id="A0A848HJN7"/>
<sequence>MPQSEILIHGEPMGKLIAGAILEATVRWGECYLAFVTDDIPNEETLRIYLLDSRLNLIDSATLGAMYSTGSFDHLELAPPSMLHFAFFGDTTWTLELLNRDELALPFIADPKGVSRPFAFHRRFRIYGRPKSETRS</sequence>
<dbReference type="RefSeq" id="WP_169465093.1">
    <property type="nucleotide sequence ID" value="NZ_JABBGG010000004.1"/>
</dbReference>
<reference evidence="1 2" key="1">
    <citation type="submission" date="2020-04" db="EMBL/GenBank/DDBJ databases">
        <title>Massilia sp. RP-1-19 isolated from soil.</title>
        <authorList>
            <person name="Dahal R.H."/>
        </authorList>
    </citation>
    <scope>NUCLEOTIDE SEQUENCE [LARGE SCALE GENOMIC DNA]</scope>
    <source>
        <strain evidence="1 2">RP-1-19</strain>
    </source>
</reference>
<name>A0A848HJN7_9BURK</name>
<dbReference type="EMBL" id="JABBGG010000004">
    <property type="protein sequence ID" value="NML61322.1"/>
    <property type="molecule type" value="Genomic_DNA"/>
</dbReference>
<dbReference type="Proteomes" id="UP000583752">
    <property type="component" value="Unassembled WGS sequence"/>
</dbReference>
<proteinExistence type="predicted"/>
<organism evidence="1 2">
    <name type="scientific">Massilia polaris</name>
    <dbReference type="NCBI Taxonomy" id="2728846"/>
    <lineage>
        <taxon>Bacteria</taxon>
        <taxon>Pseudomonadati</taxon>
        <taxon>Pseudomonadota</taxon>
        <taxon>Betaproteobacteria</taxon>
        <taxon>Burkholderiales</taxon>
        <taxon>Oxalobacteraceae</taxon>
        <taxon>Telluria group</taxon>
        <taxon>Massilia</taxon>
    </lineage>
</organism>